<evidence type="ECO:0000313" key="2">
    <source>
        <dbReference type="EMBL" id="QMW03079.1"/>
    </source>
</evidence>
<sequence>MTQNQPINPEPTVDMDDTTGSNGGPASERFSGEGDNTEEQQGDDYTHSAAYNKSRSDTARIDGSGISGGTDDTDSSQSGGRSQY</sequence>
<dbReference type="KEGG" id="sfol:H3H32_35255"/>
<accession>A0A7G5GW37</accession>
<feature type="region of interest" description="Disordered" evidence="1">
    <location>
        <begin position="1"/>
        <end position="84"/>
    </location>
</feature>
<feature type="compositionally biased region" description="Low complexity" evidence="1">
    <location>
        <begin position="75"/>
        <end position="84"/>
    </location>
</feature>
<dbReference type="RefSeq" id="WP_182460367.1">
    <property type="nucleotide sequence ID" value="NZ_CP059732.1"/>
</dbReference>
<gene>
    <name evidence="2" type="ORF">H3H32_35255</name>
</gene>
<name>A0A7G5GW37_9BACT</name>
<organism evidence="2 3">
    <name type="scientific">Spirosoma foliorum</name>
    <dbReference type="NCBI Taxonomy" id="2710596"/>
    <lineage>
        <taxon>Bacteria</taxon>
        <taxon>Pseudomonadati</taxon>
        <taxon>Bacteroidota</taxon>
        <taxon>Cytophagia</taxon>
        <taxon>Cytophagales</taxon>
        <taxon>Cytophagaceae</taxon>
        <taxon>Spirosoma</taxon>
    </lineage>
</organism>
<dbReference type="Proteomes" id="UP000515369">
    <property type="component" value="Chromosome"/>
</dbReference>
<evidence type="ECO:0000256" key="1">
    <source>
        <dbReference type="SAM" id="MobiDB-lite"/>
    </source>
</evidence>
<protein>
    <submittedName>
        <fullName evidence="2">Uncharacterized protein</fullName>
    </submittedName>
</protein>
<dbReference type="AlphaFoldDB" id="A0A7G5GW37"/>
<evidence type="ECO:0000313" key="3">
    <source>
        <dbReference type="Proteomes" id="UP000515369"/>
    </source>
</evidence>
<reference evidence="2 3" key="1">
    <citation type="submission" date="2020-07" db="EMBL/GenBank/DDBJ databases">
        <title>Spirosoma foliorum sp. nov., isolated from the leaves on the Nejang mountain Korea, Republic of.</title>
        <authorList>
            <person name="Ho H."/>
            <person name="Lee Y.-J."/>
            <person name="Nurcahyanto D.-A."/>
            <person name="Kim S.-G."/>
        </authorList>
    </citation>
    <scope>NUCLEOTIDE SEQUENCE [LARGE SCALE GENOMIC DNA]</scope>
    <source>
        <strain evidence="2 3">PL0136</strain>
    </source>
</reference>
<dbReference type="EMBL" id="CP059732">
    <property type="protein sequence ID" value="QMW03079.1"/>
    <property type="molecule type" value="Genomic_DNA"/>
</dbReference>
<keyword evidence="3" id="KW-1185">Reference proteome</keyword>
<proteinExistence type="predicted"/>